<protein>
    <submittedName>
        <fullName evidence="2">Uncharacterized protein</fullName>
    </submittedName>
</protein>
<evidence type="ECO:0000313" key="3">
    <source>
        <dbReference type="Proteomes" id="UP000281553"/>
    </source>
</evidence>
<dbReference type="Proteomes" id="UP000281553">
    <property type="component" value="Unassembled WGS sequence"/>
</dbReference>
<reference evidence="2 3" key="1">
    <citation type="submission" date="2018-11" db="EMBL/GenBank/DDBJ databases">
        <authorList>
            <consortium name="Pathogen Informatics"/>
        </authorList>
    </citation>
    <scope>NUCLEOTIDE SEQUENCE [LARGE SCALE GENOMIC DNA]</scope>
</reference>
<dbReference type="AlphaFoldDB" id="A0A3P6V329"/>
<organism evidence="2 3">
    <name type="scientific">Dibothriocephalus latus</name>
    <name type="common">Fish tapeworm</name>
    <name type="synonym">Diphyllobothrium latum</name>
    <dbReference type="NCBI Taxonomy" id="60516"/>
    <lineage>
        <taxon>Eukaryota</taxon>
        <taxon>Metazoa</taxon>
        <taxon>Spiralia</taxon>
        <taxon>Lophotrochozoa</taxon>
        <taxon>Platyhelminthes</taxon>
        <taxon>Cestoda</taxon>
        <taxon>Eucestoda</taxon>
        <taxon>Diphyllobothriidea</taxon>
        <taxon>Diphyllobothriidae</taxon>
        <taxon>Dibothriocephalus</taxon>
    </lineage>
</organism>
<evidence type="ECO:0000256" key="1">
    <source>
        <dbReference type="SAM" id="MobiDB-lite"/>
    </source>
</evidence>
<accession>A0A3P6V329</accession>
<gene>
    <name evidence="2" type="ORF">DILT_LOCUS3591</name>
</gene>
<evidence type="ECO:0000313" key="2">
    <source>
        <dbReference type="EMBL" id="VDK84471.1"/>
    </source>
</evidence>
<proteinExistence type="predicted"/>
<name>A0A3P6V329_DIBLA</name>
<keyword evidence="3" id="KW-1185">Reference proteome</keyword>
<dbReference type="EMBL" id="UYRU01043925">
    <property type="protein sequence ID" value="VDK84471.1"/>
    <property type="molecule type" value="Genomic_DNA"/>
</dbReference>
<feature type="region of interest" description="Disordered" evidence="1">
    <location>
        <begin position="29"/>
        <end position="104"/>
    </location>
</feature>
<sequence>MISIFKERPSHLDLPAAFNVLRHYESKEQDTVKTKSGFADEDGLVTKPPEEGIGFPAFSDVETKQNTNCPQAKPKSTCRAKQRTEKIDQPKANTYSHNLKFAGR</sequence>